<dbReference type="CDD" id="cd00086">
    <property type="entry name" value="homeodomain"/>
    <property type="match status" value="1"/>
</dbReference>
<organism evidence="6 7">
    <name type="scientific">Meganyctiphanes norvegica</name>
    <name type="common">Northern krill</name>
    <name type="synonym">Thysanopoda norvegica</name>
    <dbReference type="NCBI Taxonomy" id="48144"/>
    <lineage>
        <taxon>Eukaryota</taxon>
        <taxon>Metazoa</taxon>
        <taxon>Ecdysozoa</taxon>
        <taxon>Arthropoda</taxon>
        <taxon>Crustacea</taxon>
        <taxon>Multicrustacea</taxon>
        <taxon>Malacostraca</taxon>
        <taxon>Eumalacostraca</taxon>
        <taxon>Eucarida</taxon>
        <taxon>Euphausiacea</taxon>
        <taxon>Euphausiidae</taxon>
        <taxon>Meganyctiphanes</taxon>
    </lineage>
</organism>
<proteinExistence type="predicted"/>
<dbReference type="AlphaFoldDB" id="A0AAV2Q9L4"/>
<keyword evidence="2 3" id="KW-0539">Nucleus</keyword>
<protein>
    <recommendedName>
        <fullName evidence="5">Homeobox domain-containing protein</fullName>
    </recommendedName>
</protein>
<dbReference type="SUPFAM" id="SSF46689">
    <property type="entry name" value="Homeodomain-like"/>
    <property type="match status" value="1"/>
</dbReference>
<evidence type="ECO:0000256" key="1">
    <source>
        <dbReference type="ARBA" id="ARBA00004123"/>
    </source>
</evidence>
<dbReference type="GO" id="GO:0000981">
    <property type="term" value="F:DNA-binding transcription factor activity, RNA polymerase II-specific"/>
    <property type="evidence" value="ECO:0007669"/>
    <property type="project" value="TreeGrafter"/>
</dbReference>
<evidence type="ECO:0000256" key="2">
    <source>
        <dbReference type="PROSITE-ProRule" id="PRU00108"/>
    </source>
</evidence>
<dbReference type="Proteomes" id="UP001497623">
    <property type="component" value="Unassembled WGS sequence"/>
</dbReference>
<dbReference type="Pfam" id="PF00046">
    <property type="entry name" value="Homeodomain"/>
    <property type="match status" value="1"/>
</dbReference>
<dbReference type="GO" id="GO:0005634">
    <property type="term" value="C:nucleus"/>
    <property type="evidence" value="ECO:0007669"/>
    <property type="project" value="UniProtKB-SubCell"/>
</dbReference>
<name>A0AAV2Q9L4_MEGNR</name>
<feature type="region of interest" description="Disordered" evidence="4">
    <location>
        <begin position="70"/>
        <end position="91"/>
    </location>
</feature>
<dbReference type="PANTHER" id="PTHR14057:SF47">
    <property type="entry name" value="HOMEOBOX PROTEIN ONECUT"/>
    <property type="match status" value="1"/>
</dbReference>
<feature type="non-terminal residue" evidence="6">
    <location>
        <position position="1"/>
    </location>
</feature>
<evidence type="ECO:0000259" key="5">
    <source>
        <dbReference type="PROSITE" id="PS50071"/>
    </source>
</evidence>
<dbReference type="InterPro" id="IPR051649">
    <property type="entry name" value="CUT_Homeobox"/>
</dbReference>
<dbReference type="InterPro" id="IPR009057">
    <property type="entry name" value="Homeodomain-like_sf"/>
</dbReference>
<reference evidence="6 7" key="1">
    <citation type="submission" date="2024-05" db="EMBL/GenBank/DDBJ databases">
        <authorList>
            <person name="Wallberg A."/>
        </authorList>
    </citation>
    <scope>NUCLEOTIDE SEQUENCE [LARGE SCALE GENOMIC DNA]</scope>
</reference>
<keyword evidence="7" id="KW-1185">Reference proteome</keyword>
<dbReference type="PROSITE" id="PS50071">
    <property type="entry name" value="HOMEOBOX_2"/>
    <property type="match status" value="1"/>
</dbReference>
<dbReference type="PANTHER" id="PTHR14057">
    <property type="entry name" value="TRANSCRIPTION FACTOR ONECUT"/>
    <property type="match status" value="1"/>
</dbReference>
<keyword evidence="2 3" id="KW-0371">Homeobox</keyword>
<sequence>ESWLTSEKTDLCNFDGFPSINLIRPTDEHIEFKERASTANSGAPAGGYPYAEVGQQAQVRETTFFQACKRKEEQQSHPEQQPAPKKPRLVFTDLQRRTLQAIFKETKRPSKEMQVTIARQLGLEPSTVGNFFMNARRRSMDKWKDDNELTGGSPVHKMCGLSPGATVVHMANPMGQMTQQSTMMPSHCLDDHDL</sequence>
<dbReference type="InterPro" id="IPR001356">
    <property type="entry name" value="HD"/>
</dbReference>
<evidence type="ECO:0000256" key="4">
    <source>
        <dbReference type="SAM" id="MobiDB-lite"/>
    </source>
</evidence>
<accession>A0AAV2Q9L4</accession>
<dbReference type="Gene3D" id="1.10.10.60">
    <property type="entry name" value="Homeodomain-like"/>
    <property type="match status" value="1"/>
</dbReference>
<dbReference type="SMART" id="SM00389">
    <property type="entry name" value="HOX"/>
    <property type="match status" value="1"/>
</dbReference>
<feature type="domain" description="Homeobox" evidence="5">
    <location>
        <begin position="82"/>
        <end position="142"/>
    </location>
</feature>
<dbReference type="EMBL" id="CAXKWB010004059">
    <property type="protein sequence ID" value="CAL4071874.1"/>
    <property type="molecule type" value="Genomic_DNA"/>
</dbReference>
<keyword evidence="2 3" id="KW-0238">DNA-binding</keyword>
<comment type="caution">
    <text evidence="6">The sequence shown here is derived from an EMBL/GenBank/DDBJ whole genome shotgun (WGS) entry which is preliminary data.</text>
</comment>
<gene>
    <name evidence="6" type="ORF">MNOR_LOCUS8674</name>
</gene>
<comment type="subcellular location">
    <subcellularLocation>
        <location evidence="1 2 3">Nucleus</location>
    </subcellularLocation>
</comment>
<dbReference type="GO" id="GO:0000978">
    <property type="term" value="F:RNA polymerase II cis-regulatory region sequence-specific DNA binding"/>
    <property type="evidence" value="ECO:0007669"/>
    <property type="project" value="TreeGrafter"/>
</dbReference>
<evidence type="ECO:0000313" key="6">
    <source>
        <dbReference type="EMBL" id="CAL4071874.1"/>
    </source>
</evidence>
<evidence type="ECO:0000313" key="7">
    <source>
        <dbReference type="Proteomes" id="UP001497623"/>
    </source>
</evidence>
<evidence type="ECO:0000256" key="3">
    <source>
        <dbReference type="RuleBase" id="RU000682"/>
    </source>
</evidence>
<dbReference type="FunFam" id="1.10.10.60:FF:000054">
    <property type="entry name" value="One cut domain family member"/>
    <property type="match status" value="1"/>
</dbReference>
<feature type="DNA-binding region" description="Homeobox" evidence="2">
    <location>
        <begin position="84"/>
        <end position="143"/>
    </location>
</feature>